<gene>
    <name evidence="2" type="ORF">HPP92_027532</name>
</gene>
<dbReference type="OrthoDB" id="340346at2759"/>
<organism evidence="2 3">
    <name type="scientific">Vanilla planifolia</name>
    <name type="common">Vanilla</name>
    <dbReference type="NCBI Taxonomy" id="51239"/>
    <lineage>
        <taxon>Eukaryota</taxon>
        <taxon>Viridiplantae</taxon>
        <taxon>Streptophyta</taxon>
        <taxon>Embryophyta</taxon>
        <taxon>Tracheophyta</taxon>
        <taxon>Spermatophyta</taxon>
        <taxon>Magnoliopsida</taxon>
        <taxon>Liliopsida</taxon>
        <taxon>Asparagales</taxon>
        <taxon>Orchidaceae</taxon>
        <taxon>Vanilloideae</taxon>
        <taxon>Vanilleae</taxon>
        <taxon>Vanilla</taxon>
    </lineage>
</organism>
<keyword evidence="3" id="KW-1185">Reference proteome</keyword>
<evidence type="ECO:0000256" key="1">
    <source>
        <dbReference type="SAM" id="Coils"/>
    </source>
</evidence>
<dbReference type="Gene3D" id="1.10.287.1060">
    <property type="entry name" value="ESAT-6-like"/>
    <property type="match status" value="1"/>
</dbReference>
<sequence length="123" mass="14262">MFNRLFGKSKEQTNALATLDKLNETLEMLEKKEKVLMKKVAAEIEKAKEYTKSKNKKRERGMKNTLGVWLSLLMGDNIDKMEEVGHFSRGEERDGASAGNEGWVTMLVWEEMEWMRSWPGFSL</sequence>
<dbReference type="AlphaFoldDB" id="A0A835P8Q1"/>
<keyword evidence="1" id="KW-0175">Coiled coil</keyword>
<dbReference type="Proteomes" id="UP000636800">
    <property type="component" value="Unassembled WGS sequence"/>
</dbReference>
<name>A0A835P8Q1_VANPL</name>
<comment type="caution">
    <text evidence="2">The sequence shown here is derived from an EMBL/GenBank/DDBJ whole genome shotgun (WGS) entry which is preliminary data.</text>
</comment>
<accession>A0A835P8Q1</accession>
<proteinExistence type="predicted"/>
<evidence type="ECO:0000313" key="2">
    <source>
        <dbReference type="EMBL" id="KAG0449090.1"/>
    </source>
</evidence>
<reference evidence="2 3" key="1">
    <citation type="journal article" date="2020" name="Nat. Food">
        <title>A phased Vanilla planifolia genome enables genetic improvement of flavour and production.</title>
        <authorList>
            <person name="Hasing T."/>
            <person name="Tang H."/>
            <person name="Brym M."/>
            <person name="Khazi F."/>
            <person name="Huang T."/>
            <person name="Chambers A.H."/>
        </authorList>
    </citation>
    <scope>NUCLEOTIDE SEQUENCE [LARGE SCALE GENOMIC DNA]</scope>
    <source>
        <tissue evidence="2">Leaf</tissue>
    </source>
</reference>
<protein>
    <submittedName>
        <fullName evidence="2">Uncharacterized protein</fullName>
    </submittedName>
</protein>
<evidence type="ECO:0000313" key="3">
    <source>
        <dbReference type="Proteomes" id="UP000636800"/>
    </source>
</evidence>
<feature type="coiled-coil region" evidence="1">
    <location>
        <begin position="12"/>
        <end position="39"/>
    </location>
</feature>
<dbReference type="EMBL" id="JADCNL010000219">
    <property type="protein sequence ID" value="KAG0449090.1"/>
    <property type="molecule type" value="Genomic_DNA"/>
</dbReference>